<accession>A0AAP2GKB3</accession>
<feature type="domain" description="Polysaccharide pyruvyl transferase" evidence="1">
    <location>
        <begin position="56"/>
        <end position="188"/>
    </location>
</feature>
<dbReference type="AlphaFoldDB" id="A0AAP2GKB3"/>
<keyword evidence="3" id="KW-1185">Reference proteome</keyword>
<keyword evidence="2" id="KW-0808">Transferase</keyword>
<comment type="caution">
    <text evidence="2">The sequence shown here is derived from an EMBL/GenBank/DDBJ whole genome shotgun (WGS) entry which is preliminary data.</text>
</comment>
<dbReference type="GO" id="GO:0016740">
    <property type="term" value="F:transferase activity"/>
    <property type="evidence" value="ECO:0007669"/>
    <property type="project" value="UniProtKB-KW"/>
</dbReference>
<proteinExistence type="predicted"/>
<name>A0AAP2GKB3_9BACT</name>
<reference evidence="2 3" key="1">
    <citation type="submission" date="2021-05" db="EMBL/GenBank/DDBJ databases">
        <title>A Polyphasic approach of four new species of the genus Ohtaekwangia: Ohtaekwangia histidinii sp. nov., Ohtaekwangia cretensis sp. nov., Ohtaekwangia indiensis sp. nov., Ohtaekwangia reichenbachii sp. nov. from diverse environment.</title>
        <authorList>
            <person name="Octaviana S."/>
        </authorList>
    </citation>
    <scope>NUCLEOTIDE SEQUENCE [LARGE SCALE GENOMIC DNA]</scope>
    <source>
        <strain evidence="2 3">PWU4</strain>
    </source>
</reference>
<organism evidence="2 3">
    <name type="scientific">Chryseosolibacter histidini</name>
    <dbReference type="NCBI Taxonomy" id="2782349"/>
    <lineage>
        <taxon>Bacteria</taxon>
        <taxon>Pseudomonadati</taxon>
        <taxon>Bacteroidota</taxon>
        <taxon>Cytophagia</taxon>
        <taxon>Cytophagales</taxon>
        <taxon>Chryseotaleaceae</taxon>
        <taxon>Chryseosolibacter</taxon>
    </lineage>
</organism>
<gene>
    <name evidence="2" type="ORF">KK083_19755</name>
</gene>
<evidence type="ECO:0000313" key="2">
    <source>
        <dbReference type="EMBL" id="MBT1699141.1"/>
    </source>
</evidence>
<dbReference type="EMBL" id="JAHESF010000021">
    <property type="protein sequence ID" value="MBT1699141.1"/>
    <property type="molecule type" value="Genomic_DNA"/>
</dbReference>
<protein>
    <submittedName>
        <fullName evidence="2">Polysaccharide pyruvyl transferase family protein</fullName>
    </submittedName>
</protein>
<dbReference type="InterPro" id="IPR007345">
    <property type="entry name" value="Polysacch_pyruvyl_Trfase"/>
</dbReference>
<dbReference type="Proteomes" id="UP001319200">
    <property type="component" value="Unassembled WGS sequence"/>
</dbReference>
<evidence type="ECO:0000259" key="1">
    <source>
        <dbReference type="Pfam" id="PF04230"/>
    </source>
</evidence>
<evidence type="ECO:0000313" key="3">
    <source>
        <dbReference type="Proteomes" id="UP001319200"/>
    </source>
</evidence>
<dbReference type="Pfam" id="PF04230">
    <property type="entry name" value="PS_pyruv_trans"/>
    <property type="match status" value="1"/>
</dbReference>
<sequence length="304" mass="34881">MELIYFKGKNFGDALNAYLWNALISDVIKPVNPEIGFLGIGSLLGLHQNYAPPSIKKIVVFGSGYAYGNPPVLDNQYDLFFLRGPISAKFLKVEEKENVITDSALLIRTLKLANQEKKYKYSFMPHWCTEFFFDWKKICEDADIKYLSPSLPVEQLLTEILKSERLLTEAMHGAIIADAFRVPWVALRCYDHINKLKWHDWCYSVFMDYTPIEMPSLYDLQHSNGKLSQYDSKENGDFNMSQFVQKRFVGNSSVSGIDRAKRELSKLKNASFSLTNSSMLKKLENRMISKLDLLRSKYGSGGYI</sequence>
<dbReference type="RefSeq" id="WP_254166698.1">
    <property type="nucleotide sequence ID" value="NZ_JAHESF010000021.1"/>
</dbReference>